<name>A0A1M4SCT2_9ACTN</name>
<dbReference type="Pfam" id="PF09678">
    <property type="entry name" value="Caa3_CtaG"/>
    <property type="match status" value="1"/>
</dbReference>
<dbReference type="EMBL" id="FQUL01000002">
    <property type="protein sequence ID" value="SHE30034.1"/>
    <property type="molecule type" value="Genomic_DNA"/>
</dbReference>
<feature type="transmembrane region" description="Helical" evidence="6">
    <location>
        <begin position="105"/>
        <end position="125"/>
    </location>
</feature>
<dbReference type="AlphaFoldDB" id="A0A1M4SCT2"/>
<dbReference type="RefSeq" id="WP_072787878.1">
    <property type="nucleotide sequence ID" value="NZ_FQUL01000002.1"/>
</dbReference>
<keyword evidence="4 6" id="KW-1133">Transmembrane helix</keyword>
<dbReference type="GO" id="GO:0005886">
    <property type="term" value="C:plasma membrane"/>
    <property type="evidence" value="ECO:0007669"/>
    <property type="project" value="UniProtKB-SubCell"/>
</dbReference>
<evidence type="ECO:0000256" key="3">
    <source>
        <dbReference type="ARBA" id="ARBA00022692"/>
    </source>
</evidence>
<evidence type="ECO:0000313" key="7">
    <source>
        <dbReference type="EMBL" id="SHE30034.1"/>
    </source>
</evidence>
<dbReference type="InterPro" id="IPR019108">
    <property type="entry name" value="Caa3_assmbl_CtaG-rel"/>
</dbReference>
<evidence type="ECO:0000313" key="8">
    <source>
        <dbReference type="Proteomes" id="UP000184295"/>
    </source>
</evidence>
<proteinExistence type="predicted"/>
<evidence type="ECO:0000256" key="5">
    <source>
        <dbReference type="ARBA" id="ARBA00023136"/>
    </source>
</evidence>
<feature type="transmembrane region" description="Helical" evidence="6">
    <location>
        <begin position="74"/>
        <end position="93"/>
    </location>
</feature>
<feature type="transmembrane region" description="Helical" evidence="6">
    <location>
        <begin position="212"/>
        <end position="234"/>
    </location>
</feature>
<gene>
    <name evidence="7" type="ORF">SAMN02745225_00212</name>
</gene>
<feature type="transmembrane region" description="Helical" evidence="6">
    <location>
        <begin position="178"/>
        <end position="200"/>
    </location>
</feature>
<dbReference type="OrthoDB" id="5241646at2"/>
<comment type="subcellular location">
    <subcellularLocation>
        <location evidence="1">Cell membrane</location>
        <topology evidence="1">Multi-pass membrane protein</topology>
    </subcellularLocation>
</comment>
<feature type="transmembrane region" description="Helical" evidence="6">
    <location>
        <begin position="32"/>
        <end position="53"/>
    </location>
</feature>
<feature type="transmembrane region" description="Helical" evidence="6">
    <location>
        <begin position="145"/>
        <end position="166"/>
    </location>
</feature>
<sequence>MYNLYLLAQMSMGPSKSMMFPRFSWGAMLSSWSWSPFSMFILVLVVLVGIWYLKSVRELRTRGVHWKTSRTVNFLIGLLTVDIALQSPIATLAGSSFSVHVTQHMILMALSPPLLALGAPSTLLLQTSSRKTKSRWLSVLHSKPFLLISNPLSAWTLYYGVMYVFFLTPLINIAMLHMWLMDLINLGFLFGATLFWWPLVSPDPIVRWKMGFGMKFLALVLGVPFDTFLGIALMSASTPVASMYSLGTTHAGGALLWGLSEFSIVGGIVPIFFQWFSAEEREAQRLDRRYEEVSSSDTLANGGEL</sequence>
<evidence type="ECO:0000256" key="4">
    <source>
        <dbReference type="ARBA" id="ARBA00022989"/>
    </source>
</evidence>
<organism evidence="7 8">
    <name type="scientific">Ferrithrix thermotolerans DSM 19514</name>
    <dbReference type="NCBI Taxonomy" id="1121881"/>
    <lineage>
        <taxon>Bacteria</taxon>
        <taxon>Bacillati</taxon>
        <taxon>Actinomycetota</taxon>
        <taxon>Acidimicrobiia</taxon>
        <taxon>Acidimicrobiales</taxon>
        <taxon>Acidimicrobiaceae</taxon>
        <taxon>Ferrithrix</taxon>
    </lineage>
</organism>
<evidence type="ECO:0000256" key="6">
    <source>
        <dbReference type="SAM" id="Phobius"/>
    </source>
</evidence>
<evidence type="ECO:0000256" key="1">
    <source>
        <dbReference type="ARBA" id="ARBA00004651"/>
    </source>
</evidence>
<accession>A0A1M4SCT2</accession>
<dbReference type="STRING" id="1121881.SAMN02745225_00212"/>
<protein>
    <submittedName>
        <fullName evidence="7">Putative copper resistance protein D</fullName>
    </submittedName>
</protein>
<dbReference type="Proteomes" id="UP000184295">
    <property type="component" value="Unassembled WGS sequence"/>
</dbReference>
<keyword evidence="3 6" id="KW-0812">Transmembrane</keyword>
<keyword evidence="2" id="KW-1003">Cell membrane</keyword>
<reference evidence="8" key="1">
    <citation type="submission" date="2016-11" db="EMBL/GenBank/DDBJ databases">
        <authorList>
            <person name="Varghese N."/>
            <person name="Submissions S."/>
        </authorList>
    </citation>
    <scope>NUCLEOTIDE SEQUENCE [LARGE SCALE GENOMIC DNA]</scope>
    <source>
        <strain evidence="8">DSM 19514</strain>
    </source>
</reference>
<feature type="transmembrane region" description="Helical" evidence="6">
    <location>
        <begin position="254"/>
        <end position="276"/>
    </location>
</feature>
<keyword evidence="5 6" id="KW-0472">Membrane</keyword>
<evidence type="ECO:0000256" key="2">
    <source>
        <dbReference type="ARBA" id="ARBA00022475"/>
    </source>
</evidence>
<keyword evidence="8" id="KW-1185">Reference proteome</keyword>